<sequence>MIAREPAARSATWCARADSSHSSFFFRHLHLEYRSDLRGNGGVLVSDESLAQTTTGTFPANLIYSAFNYKGFYSYQEINPKQSRNLFE</sequence>
<gene>
    <name evidence="1" type="ORF">OKIOD_LOCUS11538</name>
</gene>
<accession>A0ABN7SWG3</accession>
<evidence type="ECO:0000313" key="2">
    <source>
        <dbReference type="Proteomes" id="UP001158576"/>
    </source>
</evidence>
<protein>
    <submittedName>
        <fullName evidence="1">Oidioi.mRNA.OKI2018_I69.chr1.g2773.t1.cds</fullName>
    </submittedName>
</protein>
<name>A0ABN7SWG3_OIKDI</name>
<reference evidence="1 2" key="1">
    <citation type="submission" date="2021-04" db="EMBL/GenBank/DDBJ databases">
        <authorList>
            <person name="Bliznina A."/>
        </authorList>
    </citation>
    <scope>NUCLEOTIDE SEQUENCE [LARGE SCALE GENOMIC DNA]</scope>
</reference>
<dbReference type="EMBL" id="OU015566">
    <property type="protein sequence ID" value="CAG5106285.1"/>
    <property type="molecule type" value="Genomic_DNA"/>
</dbReference>
<evidence type="ECO:0000313" key="1">
    <source>
        <dbReference type="EMBL" id="CAG5106285.1"/>
    </source>
</evidence>
<dbReference type="Proteomes" id="UP001158576">
    <property type="component" value="Chromosome 1"/>
</dbReference>
<keyword evidence="2" id="KW-1185">Reference proteome</keyword>
<organism evidence="1 2">
    <name type="scientific">Oikopleura dioica</name>
    <name type="common">Tunicate</name>
    <dbReference type="NCBI Taxonomy" id="34765"/>
    <lineage>
        <taxon>Eukaryota</taxon>
        <taxon>Metazoa</taxon>
        <taxon>Chordata</taxon>
        <taxon>Tunicata</taxon>
        <taxon>Appendicularia</taxon>
        <taxon>Copelata</taxon>
        <taxon>Oikopleuridae</taxon>
        <taxon>Oikopleura</taxon>
    </lineage>
</organism>
<proteinExistence type="predicted"/>